<dbReference type="RefSeq" id="WP_169199459.1">
    <property type="nucleotide sequence ID" value="NZ_WTVH02000009.1"/>
</dbReference>
<evidence type="ECO:0000256" key="1">
    <source>
        <dbReference type="SAM" id="SignalP"/>
    </source>
</evidence>
<dbReference type="SMART" id="SM00867">
    <property type="entry name" value="YceI"/>
    <property type="match status" value="1"/>
</dbReference>
<evidence type="ECO:0000259" key="2">
    <source>
        <dbReference type="SMART" id="SM00867"/>
    </source>
</evidence>
<dbReference type="PANTHER" id="PTHR34406">
    <property type="entry name" value="PROTEIN YCEI"/>
    <property type="match status" value="1"/>
</dbReference>
<name>A0ABX1N4M9_9RHOO</name>
<keyword evidence="4" id="KW-1185">Reference proteome</keyword>
<dbReference type="Gene3D" id="2.40.128.110">
    <property type="entry name" value="Lipid/polyisoprenoid-binding, YceI-like"/>
    <property type="match status" value="1"/>
</dbReference>
<sequence length="192" mass="20731">MNELVRFAVATTFAAAVAAPALAAPETFSIDNSHTFPRFEYSHFGYSTQQSRFNKTSGTIVLDRAAKTGSVEVTIDAKSVDTGSQLFDAHIQDEKFFHTEKYPTITFKSTGVKFDGDKLASVDGDLTIKGVTKPVTLEISSFHCMPHPMLKKLGCGANATTMIKRSEFGAGANAPYVSDEVKLVIAVEAVQN</sequence>
<dbReference type="Pfam" id="PF04264">
    <property type="entry name" value="YceI"/>
    <property type="match status" value="1"/>
</dbReference>
<feature type="signal peptide" evidence="1">
    <location>
        <begin position="1"/>
        <end position="23"/>
    </location>
</feature>
<accession>A0ABX1N4M9</accession>
<proteinExistence type="predicted"/>
<reference evidence="3" key="1">
    <citation type="submission" date="2019-12" db="EMBL/GenBank/DDBJ databases">
        <title>Comparative genomics gives insights into the taxonomy of the Azoarcus-Aromatoleum group and reveals separate origins of nif in the plant-associated Azoarcus and non-plant-associated Aromatoleum sub-groups.</title>
        <authorList>
            <person name="Lafos M."/>
            <person name="Maluk M."/>
            <person name="Batista M."/>
            <person name="Junghare M."/>
            <person name="Carmona M."/>
            <person name="Faoro H."/>
            <person name="Cruz L.M."/>
            <person name="Battistoni F."/>
            <person name="De Souza E."/>
            <person name="Pedrosa F."/>
            <person name="Chen W.-M."/>
            <person name="Poole P.S."/>
            <person name="Dixon R.A."/>
            <person name="James E.K."/>
        </authorList>
    </citation>
    <scope>NUCLEOTIDE SEQUENCE</scope>
    <source>
        <strain evidence="3">U120</strain>
    </source>
</reference>
<keyword evidence="1" id="KW-0732">Signal</keyword>
<feature type="chain" id="PRO_5046718151" evidence="1">
    <location>
        <begin position="24"/>
        <end position="192"/>
    </location>
</feature>
<organism evidence="3 4">
    <name type="scientific">Aromatoleum buckelii</name>
    <dbReference type="NCBI Taxonomy" id="200254"/>
    <lineage>
        <taxon>Bacteria</taxon>
        <taxon>Pseudomonadati</taxon>
        <taxon>Pseudomonadota</taxon>
        <taxon>Betaproteobacteria</taxon>
        <taxon>Rhodocyclales</taxon>
        <taxon>Rhodocyclaceae</taxon>
        <taxon>Aromatoleum</taxon>
    </lineage>
</organism>
<protein>
    <submittedName>
        <fullName evidence="3">Polyisoprenoid-binding protein</fullName>
    </submittedName>
</protein>
<feature type="domain" description="Lipid/polyisoprenoid-binding YceI-like" evidence="2">
    <location>
        <begin position="27"/>
        <end position="190"/>
    </location>
</feature>
<dbReference type="InterPro" id="IPR007372">
    <property type="entry name" value="Lipid/polyisoprenoid-bd_YceI"/>
</dbReference>
<dbReference type="EMBL" id="WTVH01000025">
    <property type="protein sequence ID" value="NMF94231.1"/>
    <property type="molecule type" value="Genomic_DNA"/>
</dbReference>
<dbReference type="Proteomes" id="UP000601990">
    <property type="component" value="Unassembled WGS sequence"/>
</dbReference>
<dbReference type="PANTHER" id="PTHR34406:SF2">
    <property type="entry name" value="PERIPLASMIC PROTEIN"/>
    <property type="match status" value="1"/>
</dbReference>
<comment type="caution">
    <text evidence="3">The sequence shown here is derived from an EMBL/GenBank/DDBJ whole genome shotgun (WGS) entry which is preliminary data.</text>
</comment>
<evidence type="ECO:0000313" key="4">
    <source>
        <dbReference type="Proteomes" id="UP000601990"/>
    </source>
</evidence>
<evidence type="ECO:0000313" key="3">
    <source>
        <dbReference type="EMBL" id="NMF94231.1"/>
    </source>
</evidence>
<dbReference type="SUPFAM" id="SSF101874">
    <property type="entry name" value="YceI-like"/>
    <property type="match status" value="1"/>
</dbReference>
<gene>
    <name evidence="3" type="ORF">GO608_12920</name>
</gene>
<dbReference type="InterPro" id="IPR036761">
    <property type="entry name" value="TTHA0802/YceI-like_sf"/>
</dbReference>